<dbReference type="Proteomes" id="UP000199199">
    <property type="component" value="Unassembled WGS sequence"/>
</dbReference>
<keyword evidence="2" id="KW-1185">Reference proteome</keyword>
<evidence type="ECO:0000313" key="1">
    <source>
        <dbReference type="EMBL" id="SFT00416.1"/>
    </source>
</evidence>
<evidence type="ECO:0008006" key="3">
    <source>
        <dbReference type="Google" id="ProtNLM"/>
    </source>
</evidence>
<dbReference type="EMBL" id="FOZS01000004">
    <property type="protein sequence ID" value="SFT00416.1"/>
    <property type="molecule type" value="Genomic_DNA"/>
</dbReference>
<accession>A0A1I6UG16</accession>
<evidence type="ECO:0000313" key="2">
    <source>
        <dbReference type="Proteomes" id="UP000199199"/>
    </source>
</evidence>
<dbReference type="AlphaFoldDB" id="A0A1I6UG16"/>
<sequence>MPVFQVFQIVSAMSLSKLFEVLAHAGTDATTDSSRRPDGTVDRTVVHECRTCGTSVSDRTIQCPACEGTDIVTYAID</sequence>
<name>A0A1I6UG16_9EURY</name>
<proteinExistence type="predicted"/>
<protein>
    <recommendedName>
        <fullName evidence="3">Small CPxCG-related zinc finger protein</fullName>
    </recommendedName>
</protein>
<organism evidence="1 2">
    <name type="scientific">Halostagnicola kamekurae</name>
    <dbReference type="NCBI Taxonomy" id="619731"/>
    <lineage>
        <taxon>Archaea</taxon>
        <taxon>Methanobacteriati</taxon>
        <taxon>Methanobacteriota</taxon>
        <taxon>Stenosarchaea group</taxon>
        <taxon>Halobacteria</taxon>
        <taxon>Halobacteriales</taxon>
        <taxon>Natrialbaceae</taxon>
        <taxon>Halostagnicola</taxon>
    </lineage>
</organism>
<gene>
    <name evidence="1" type="ORF">SAMN04488556_3840</name>
</gene>
<reference evidence="2" key="1">
    <citation type="submission" date="2016-10" db="EMBL/GenBank/DDBJ databases">
        <authorList>
            <person name="Varghese N."/>
            <person name="Submissions S."/>
        </authorList>
    </citation>
    <scope>NUCLEOTIDE SEQUENCE [LARGE SCALE GENOMIC DNA]</scope>
    <source>
        <strain evidence="2">DSM 22427</strain>
    </source>
</reference>